<dbReference type="Gene3D" id="3.20.80.10">
    <property type="entry name" value="Regulatory factor, effector binding domain"/>
    <property type="match status" value="1"/>
</dbReference>
<dbReference type="SUPFAM" id="SSF55136">
    <property type="entry name" value="Probable bacterial effector-binding domain"/>
    <property type="match status" value="1"/>
</dbReference>
<accession>A0A7T8BAC2</accession>
<name>A0A7T8BAC2_9SPIR</name>
<evidence type="ECO:0000259" key="1">
    <source>
        <dbReference type="Pfam" id="PF06445"/>
    </source>
</evidence>
<protein>
    <submittedName>
        <fullName evidence="2">GyrI-like domain-containing protein</fullName>
    </submittedName>
</protein>
<dbReference type="Pfam" id="PF06445">
    <property type="entry name" value="GyrI-like"/>
    <property type="match status" value="1"/>
</dbReference>
<dbReference type="EMBL" id="CP067089">
    <property type="protein sequence ID" value="QQO08855.1"/>
    <property type="molecule type" value="Genomic_DNA"/>
</dbReference>
<keyword evidence="3" id="KW-1185">Reference proteome</keyword>
<dbReference type="InterPro" id="IPR029442">
    <property type="entry name" value="GyrI-like"/>
</dbReference>
<evidence type="ECO:0000313" key="3">
    <source>
        <dbReference type="Proteomes" id="UP000595917"/>
    </source>
</evidence>
<gene>
    <name evidence="2" type="ORF">JFL75_18285</name>
</gene>
<dbReference type="AlphaFoldDB" id="A0A7T8BAC2"/>
<dbReference type="InterPro" id="IPR011256">
    <property type="entry name" value="Reg_factor_effector_dom_sf"/>
</dbReference>
<dbReference type="RefSeq" id="WP_215626161.1">
    <property type="nucleotide sequence ID" value="NZ_CP067089.2"/>
</dbReference>
<reference evidence="2" key="1">
    <citation type="submission" date="2021-01" db="EMBL/GenBank/DDBJ databases">
        <title>Description of Breznakiella homolactica.</title>
        <authorList>
            <person name="Song Y."/>
            <person name="Brune A."/>
        </authorList>
    </citation>
    <scope>NUCLEOTIDE SEQUENCE</scope>
    <source>
        <strain evidence="2">RmG30</strain>
    </source>
</reference>
<proteinExistence type="predicted"/>
<evidence type="ECO:0000313" key="2">
    <source>
        <dbReference type="EMBL" id="QQO08855.1"/>
    </source>
</evidence>
<dbReference type="Proteomes" id="UP000595917">
    <property type="component" value="Chromosome"/>
</dbReference>
<sequence length="153" mass="16720">MPRITEFFLVDTPAQDTAVISAPIPERDIPEFIGRAFAEIGSTLWQEGSIAADCPFLRIIPAEPGILNVTAGTAVSKPIIGSGDVIPWQIPAGKKLFCYYQGDNALMEPVYGELAAFAKDRGFVMEEGVFEYYLNGPEYGTDKLLTRVMVLLS</sequence>
<organism evidence="2 3">
    <name type="scientific">Breznakiella homolactica</name>
    <dbReference type="NCBI Taxonomy" id="2798577"/>
    <lineage>
        <taxon>Bacteria</taxon>
        <taxon>Pseudomonadati</taxon>
        <taxon>Spirochaetota</taxon>
        <taxon>Spirochaetia</taxon>
        <taxon>Spirochaetales</taxon>
        <taxon>Breznakiellaceae</taxon>
        <taxon>Breznakiella</taxon>
    </lineage>
</organism>
<feature type="domain" description="GyrI-like small molecule binding" evidence="1">
    <location>
        <begin position="6"/>
        <end position="149"/>
    </location>
</feature>
<dbReference type="KEGG" id="bhc:JFL75_18285"/>